<proteinExistence type="predicted"/>
<comment type="caution">
    <text evidence="2">The sequence shown here is derived from an EMBL/GenBank/DDBJ whole genome shotgun (WGS) entry which is preliminary data.</text>
</comment>
<dbReference type="GO" id="GO:0008137">
    <property type="term" value="F:NADH dehydrogenase (ubiquinone) activity"/>
    <property type="evidence" value="ECO:0007669"/>
    <property type="project" value="InterPro"/>
</dbReference>
<dbReference type="EMBL" id="DXHV01000038">
    <property type="protein sequence ID" value="HIW00230.1"/>
    <property type="molecule type" value="Genomic_DNA"/>
</dbReference>
<dbReference type="AlphaFoldDB" id="A0A9D1TP26"/>
<gene>
    <name evidence="2" type="ORF">H9894_03460</name>
</gene>
<reference evidence="2" key="2">
    <citation type="submission" date="2021-04" db="EMBL/GenBank/DDBJ databases">
        <authorList>
            <person name="Gilroy R."/>
        </authorList>
    </citation>
    <scope>NUCLEOTIDE SEQUENCE</scope>
    <source>
        <strain evidence="2">ChiHecec2B26-446</strain>
    </source>
</reference>
<evidence type="ECO:0000259" key="1">
    <source>
        <dbReference type="Pfam" id="PF00329"/>
    </source>
</evidence>
<feature type="domain" description="NADH:ubiquinone oxidoreductase 30kDa subunit" evidence="1">
    <location>
        <begin position="44"/>
        <end position="145"/>
    </location>
</feature>
<evidence type="ECO:0000313" key="2">
    <source>
        <dbReference type="EMBL" id="HIW00230.1"/>
    </source>
</evidence>
<dbReference type="EC" id="1.6.5.11" evidence="2"/>
<sequence length="179" mass="19690">MQEVIQGNTALINTLAKLCNEGGVRHSSDMSGNAQHWFELRSPSLITAAAAALKDTAARLSLISGYSRASQPDAEEAPYAACYHFVLDNVIYNVTVTLTRKEPAVPSITPWFANADWHEREMVELVGITVSNQPNPERLFLDASLDPGVLNKLVPLSVMMNGACTKDLWEHILTRREGK</sequence>
<name>A0A9D1TP26_9BACT</name>
<accession>A0A9D1TP26</accession>
<evidence type="ECO:0000313" key="3">
    <source>
        <dbReference type="Proteomes" id="UP000886752"/>
    </source>
</evidence>
<dbReference type="Pfam" id="PF00329">
    <property type="entry name" value="Complex1_30kDa"/>
    <property type="match status" value="1"/>
</dbReference>
<dbReference type="Gene3D" id="3.30.460.80">
    <property type="entry name" value="NADH:ubiquinone oxidoreductase, 30kDa subunit"/>
    <property type="match status" value="1"/>
</dbReference>
<reference evidence="2" key="1">
    <citation type="journal article" date="2021" name="PeerJ">
        <title>Extensive microbial diversity within the chicken gut microbiome revealed by metagenomics and culture.</title>
        <authorList>
            <person name="Gilroy R."/>
            <person name="Ravi A."/>
            <person name="Getino M."/>
            <person name="Pursley I."/>
            <person name="Horton D.L."/>
            <person name="Alikhan N.F."/>
            <person name="Baker D."/>
            <person name="Gharbi K."/>
            <person name="Hall N."/>
            <person name="Watson M."/>
            <person name="Adriaenssens E.M."/>
            <person name="Foster-Nyarko E."/>
            <person name="Jarju S."/>
            <person name="Secka A."/>
            <person name="Antonio M."/>
            <person name="Oren A."/>
            <person name="Chaudhuri R.R."/>
            <person name="La Ragione R."/>
            <person name="Hildebrand F."/>
            <person name="Pallen M.J."/>
        </authorList>
    </citation>
    <scope>NUCLEOTIDE SEQUENCE</scope>
    <source>
        <strain evidence="2">ChiHecec2B26-446</strain>
    </source>
</reference>
<dbReference type="InterPro" id="IPR037232">
    <property type="entry name" value="NADH_quin_OxRdtase_su_C/D-like"/>
</dbReference>
<dbReference type="SUPFAM" id="SSF143243">
    <property type="entry name" value="Nqo5-like"/>
    <property type="match status" value="1"/>
</dbReference>
<dbReference type="Proteomes" id="UP000886752">
    <property type="component" value="Unassembled WGS sequence"/>
</dbReference>
<protein>
    <submittedName>
        <fullName evidence="2">NADH-quinone oxidoreductase subunit C</fullName>
        <ecNumber evidence="2">1.6.5.11</ecNumber>
    </submittedName>
</protein>
<keyword evidence="2" id="KW-0560">Oxidoreductase</keyword>
<dbReference type="InterPro" id="IPR001268">
    <property type="entry name" value="NADH_UbQ_OxRdtase_30kDa_su"/>
</dbReference>
<dbReference type="GO" id="GO:0016491">
    <property type="term" value="F:oxidoreductase activity"/>
    <property type="evidence" value="ECO:0007669"/>
    <property type="project" value="UniProtKB-KW"/>
</dbReference>
<organism evidence="2 3">
    <name type="scientific">Candidatus Desulfovibrio intestinipullorum</name>
    <dbReference type="NCBI Taxonomy" id="2838536"/>
    <lineage>
        <taxon>Bacteria</taxon>
        <taxon>Pseudomonadati</taxon>
        <taxon>Thermodesulfobacteriota</taxon>
        <taxon>Desulfovibrionia</taxon>
        <taxon>Desulfovibrionales</taxon>
        <taxon>Desulfovibrionaceae</taxon>
        <taxon>Desulfovibrio</taxon>
    </lineage>
</organism>